<evidence type="ECO:0008006" key="5">
    <source>
        <dbReference type="Google" id="ProtNLM"/>
    </source>
</evidence>
<feature type="region of interest" description="Disordered" evidence="1">
    <location>
        <begin position="99"/>
        <end position="118"/>
    </location>
</feature>
<dbReference type="AlphaFoldDB" id="A0AAN6M9B9"/>
<gene>
    <name evidence="3" type="ORF">C8A05DRAFT_20393</name>
</gene>
<accession>A0AAN6M9B9</accession>
<feature type="signal peptide" evidence="2">
    <location>
        <begin position="1"/>
        <end position="26"/>
    </location>
</feature>
<keyword evidence="4" id="KW-1185">Reference proteome</keyword>
<evidence type="ECO:0000313" key="4">
    <source>
        <dbReference type="Proteomes" id="UP001303889"/>
    </source>
</evidence>
<feature type="region of interest" description="Disordered" evidence="1">
    <location>
        <begin position="184"/>
        <end position="219"/>
    </location>
</feature>
<keyword evidence="2" id="KW-0732">Signal</keyword>
<reference evidence="3" key="2">
    <citation type="submission" date="2023-05" db="EMBL/GenBank/DDBJ databases">
        <authorList>
            <consortium name="Lawrence Berkeley National Laboratory"/>
            <person name="Steindorff A."/>
            <person name="Hensen N."/>
            <person name="Bonometti L."/>
            <person name="Westerberg I."/>
            <person name="Brannstrom I.O."/>
            <person name="Guillou S."/>
            <person name="Cros-Aarteil S."/>
            <person name="Calhoun S."/>
            <person name="Haridas S."/>
            <person name="Kuo A."/>
            <person name="Mondo S."/>
            <person name="Pangilinan J."/>
            <person name="Riley R."/>
            <person name="Labutti K."/>
            <person name="Andreopoulos B."/>
            <person name="Lipzen A."/>
            <person name="Chen C."/>
            <person name="Yanf M."/>
            <person name="Daum C."/>
            <person name="Ng V."/>
            <person name="Clum A."/>
            <person name="Ohm R."/>
            <person name="Martin F."/>
            <person name="Silar P."/>
            <person name="Natvig D."/>
            <person name="Lalanne C."/>
            <person name="Gautier V."/>
            <person name="Ament-Velasquez S.L."/>
            <person name="Kruys A."/>
            <person name="Hutchinson M.I."/>
            <person name="Powell A.J."/>
            <person name="Barry K."/>
            <person name="Miller A.N."/>
            <person name="Grigoriev I.V."/>
            <person name="Debuchy R."/>
            <person name="Gladieux P."/>
            <person name="Thoren M.H."/>
            <person name="Johannesson H."/>
        </authorList>
    </citation>
    <scope>NUCLEOTIDE SEQUENCE</scope>
    <source>
        <strain evidence="3">CBS 103.79</strain>
    </source>
</reference>
<organism evidence="3 4">
    <name type="scientific">Staphylotrichum tortipilum</name>
    <dbReference type="NCBI Taxonomy" id="2831512"/>
    <lineage>
        <taxon>Eukaryota</taxon>
        <taxon>Fungi</taxon>
        <taxon>Dikarya</taxon>
        <taxon>Ascomycota</taxon>
        <taxon>Pezizomycotina</taxon>
        <taxon>Sordariomycetes</taxon>
        <taxon>Sordariomycetidae</taxon>
        <taxon>Sordariales</taxon>
        <taxon>Chaetomiaceae</taxon>
        <taxon>Staphylotrichum</taxon>
    </lineage>
</organism>
<evidence type="ECO:0000256" key="2">
    <source>
        <dbReference type="SAM" id="SignalP"/>
    </source>
</evidence>
<proteinExistence type="predicted"/>
<comment type="caution">
    <text evidence="3">The sequence shown here is derived from an EMBL/GenBank/DDBJ whole genome shotgun (WGS) entry which is preliminary data.</text>
</comment>
<name>A0AAN6M9B9_9PEZI</name>
<reference evidence="3" key="1">
    <citation type="journal article" date="2023" name="Mol. Phylogenet. Evol.">
        <title>Genome-scale phylogeny and comparative genomics of the fungal order Sordariales.</title>
        <authorList>
            <person name="Hensen N."/>
            <person name="Bonometti L."/>
            <person name="Westerberg I."/>
            <person name="Brannstrom I.O."/>
            <person name="Guillou S."/>
            <person name="Cros-Aarteil S."/>
            <person name="Calhoun S."/>
            <person name="Haridas S."/>
            <person name="Kuo A."/>
            <person name="Mondo S."/>
            <person name="Pangilinan J."/>
            <person name="Riley R."/>
            <person name="LaButti K."/>
            <person name="Andreopoulos B."/>
            <person name="Lipzen A."/>
            <person name="Chen C."/>
            <person name="Yan M."/>
            <person name="Daum C."/>
            <person name="Ng V."/>
            <person name="Clum A."/>
            <person name="Steindorff A."/>
            <person name="Ohm R.A."/>
            <person name="Martin F."/>
            <person name="Silar P."/>
            <person name="Natvig D.O."/>
            <person name="Lalanne C."/>
            <person name="Gautier V."/>
            <person name="Ament-Velasquez S.L."/>
            <person name="Kruys A."/>
            <person name="Hutchinson M.I."/>
            <person name="Powell A.J."/>
            <person name="Barry K."/>
            <person name="Miller A.N."/>
            <person name="Grigoriev I.V."/>
            <person name="Debuchy R."/>
            <person name="Gladieux P."/>
            <person name="Hiltunen Thoren M."/>
            <person name="Johannesson H."/>
        </authorList>
    </citation>
    <scope>NUCLEOTIDE SEQUENCE</scope>
    <source>
        <strain evidence="3">CBS 103.79</strain>
    </source>
</reference>
<feature type="chain" id="PRO_5042993588" description="Secreted protein" evidence="2">
    <location>
        <begin position="27"/>
        <end position="219"/>
    </location>
</feature>
<evidence type="ECO:0000313" key="3">
    <source>
        <dbReference type="EMBL" id="KAK3896685.1"/>
    </source>
</evidence>
<feature type="compositionally biased region" description="Basic and acidic residues" evidence="1">
    <location>
        <begin position="208"/>
        <end position="219"/>
    </location>
</feature>
<sequence length="219" mass="24411">MSTPKMRIVLLSAISLLGSLANLAGAAPADLPDQGPRATSMVGEVEVWQVGGTTCKVRDYGVLMPTMVYNCAYMPSICKNIKKYLGSLPVAGQEHTFHYDRAPQHANSRKKRKDTRRDAVCPDNWIKGRCPELYQPDWTGYINDGTKFGPYKALLLRKEVWHLIQHHPSGSACPGDDCDLPILSRPRNTPTKNETRPADSFLLLARDGNGRQRKPDRQP</sequence>
<dbReference type="Proteomes" id="UP001303889">
    <property type="component" value="Unassembled WGS sequence"/>
</dbReference>
<dbReference type="EMBL" id="MU856453">
    <property type="protein sequence ID" value="KAK3896685.1"/>
    <property type="molecule type" value="Genomic_DNA"/>
</dbReference>
<evidence type="ECO:0000256" key="1">
    <source>
        <dbReference type="SAM" id="MobiDB-lite"/>
    </source>
</evidence>
<protein>
    <recommendedName>
        <fullName evidence="5">Secreted protein</fullName>
    </recommendedName>
</protein>